<accession>A0A1M6K5I7</accession>
<protein>
    <submittedName>
        <fullName evidence="3">Uncharacterized protein</fullName>
    </submittedName>
</protein>
<evidence type="ECO:0000256" key="1">
    <source>
        <dbReference type="SAM" id="MobiDB-lite"/>
    </source>
</evidence>
<feature type="signal peptide" evidence="2">
    <location>
        <begin position="1"/>
        <end position="19"/>
    </location>
</feature>
<evidence type="ECO:0000313" key="4">
    <source>
        <dbReference type="Proteomes" id="UP000189935"/>
    </source>
</evidence>
<feature type="chain" id="PRO_5009918899" evidence="2">
    <location>
        <begin position="20"/>
        <end position="80"/>
    </location>
</feature>
<dbReference type="Proteomes" id="UP000189935">
    <property type="component" value="Chromosome I"/>
</dbReference>
<feature type="compositionally biased region" description="Basic and acidic residues" evidence="1">
    <location>
        <begin position="54"/>
        <end position="68"/>
    </location>
</feature>
<gene>
    <name evidence="3" type="ORF">SAMN05444159_0877</name>
</gene>
<feature type="region of interest" description="Disordered" evidence="1">
    <location>
        <begin position="54"/>
        <end position="80"/>
    </location>
</feature>
<name>A0A1M6K5I7_9BRAD</name>
<sequence length="80" mass="8378">MRSGLALCLLIALCASANAAARGHHAKSRYVIVRPSQAVIPSYATPGGVRIYRDDSVPGGLRTDHDDPPAYDDPSKFGGG</sequence>
<dbReference type="EMBL" id="LT670844">
    <property type="protein sequence ID" value="SHJ54195.1"/>
    <property type="molecule type" value="Genomic_DNA"/>
</dbReference>
<reference evidence="3 4" key="1">
    <citation type="submission" date="2016-11" db="EMBL/GenBank/DDBJ databases">
        <authorList>
            <person name="Jaros S."/>
            <person name="Januszkiewicz K."/>
            <person name="Wedrychowicz H."/>
        </authorList>
    </citation>
    <scope>NUCLEOTIDE SEQUENCE [LARGE SCALE GENOMIC DNA]</scope>
    <source>
        <strain evidence="3 4">GAS499</strain>
    </source>
</reference>
<keyword evidence="2" id="KW-0732">Signal</keyword>
<organism evidence="3 4">
    <name type="scientific">Bradyrhizobium lablabi</name>
    <dbReference type="NCBI Taxonomy" id="722472"/>
    <lineage>
        <taxon>Bacteria</taxon>
        <taxon>Pseudomonadati</taxon>
        <taxon>Pseudomonadota</taxon>
        <taxon>Alphaproteobacteria</taxon>
        <taxon>Hyphomicrobiales</taxon>
        <taxon>Nitrobacteraceae</taxon>
        <taxon>Bradyrhizobium</taxon>
    </lineage>
</organism>
<proteinExistence type="predicted"/>
<dbReference type="AlphaFoldDB" id="A0A1M6K5I7"/>
<evidence type="ECO:0000313" key="3">
    <source>
        <dbReference type="EMBL" id="SHJ54195.1"/>
    </source>
</evidence>
<evidence type="ECO:0000256" key="2">
    <source>
        <dbReference type="SAM" id="SignalP"/>
    </source>
</evidence>